<keyword evidence="2" id="KW-1185">Reference proteome</keyword>
<proteinExistence type="predicted"/>
<evidence type="ECO:0000313" key="2">
    <source>
        <dbReference type="Proteomes" id="UP000076077"/>
    </source>
</evidence>
<accession>A0A143HLZ8</accession>
<sequence>MEVSSKTGIVIPEAVVVISRLTALYLPRKPQIYNSLHSIAIRISIRCCLPKRITIPAPDNNFITISSDTRRVQVVCVQISQGSTLNLPFAKGRYNLCYRHVIQVDVVSLALDICAVGSDIGLSKILSTQVVVI</sequence>
<dbReference type="AlphaFoldDB" id="A0A143HLZ8"/>
<evidence type="ECO:0000313" key="1">
    <source>
        <dbReference type="EMBL" id="AMX02292.1"/>
    </source>
</evidence>
<gene>
    <name evidence="1" type="ORF">A3224_06570</name>
</gene>
<organism evidence="1 2">
    <name type="scientific">Microbulbifer thermotolerans</name>
    <dbReference type="NCBI Taxonomy" id="252514"/>
    <lineage>
        <taxon>Bacteria</taxon>
        <taxon>Pseudomonadati</taxon>
        <taxon>Pseudomonadota</taxon>
        <taxon>Gammaproteobacteria</taxon>
        <taxon>Cellvibrionales</taxon>
        <taxon>Microbulbiferaceae</taxon>
        <taxon>Microbulbifer</taxon>
    </lineage>
</organism>
<dbReference type="KEGG" id="mthd:A3224_06570"/>
<name>A0A143HLZ8_MICTH</name>
<reference evidence="2" key="1">
    <citation type="submission" date="2016-03" db="EMBL/GenBank/DDBJ databases">
        <authorList>
            <person name="Lee Y.-S."/>
            <person name="Choi Y.-L."/>
        </authorList>
    </citation>
    <scope>NUCLEOTIDE SEQUENCE [LARGE SCALE GENOMIC DNA]</scope>
    <source>
        <strain evidence="2">DAU221</strain>
    </source>
</reference>
<dbReference type="Proteomes" id="UP000076077">
    <property type="component" value="Chromosome"/>
</dbReference>
<protein>
    <submittedName>
        <fullName evidence="1">Uncharacterized protein</fullName>
    </submittedName>
</protein>
<dbReference type="EMBL" id="CP014864">
    <property type="protein sequence ID" value="AMX02292.1"/>
    <property type="molecule type" value="Genomic_DNA"/>
</dbReference>